<dbReference type="Proteomes" id="UP001595828">
    <property type="component" value="Unassembled WGS sequence"/>
</dbReference>
<proteinExistence type="predicted"/>
<feature type="chain" id="PRO_5045377334" evidence="1">
    <location>
        <begin position="21"/>
        <end position="238"/>
    </location>
</feature>
<protein>
    <submittedName>
        <fullName evidence="2">SIMPL domain-containing protein</fullName>
    </submittedName>
</protein>
<reference evidence="3" key="1">
    <citation type="journal article" date="2019" name="Int. J. Syst. Evol. Microbiol.">
        <title>The Global Catalogue of Microorganisms (GCM) 10K type strain sequencing project: providing services to taxonomists for standard genome sequencing and annotation.</title>
        <authorList>
            <consortium name="The Broad Institute Genomics Platform"/>
            <consortium name="The Broad Institute Genome Sequencing Center for Infectious Disease"/>
            <person name="Wu L."/>
            <person name="Ma J."/>
        </authorList>
    </citation>
    <scope>NUCLEOTIDE SEQUENCE [LARGE SCALE GENOMIC DNA]</scope>
    <source>
        <strain evidence="3">CGMCC 1.12989</strain>
    </source>
</reference>
<dbReference type="Gene3D" id="3.30.110.170">
    <property type="entry name" value="Protein of unknown function (DUF541), domain 1"/>
    <property type="match status" value="1"/>
</dbReference>
<dbReference type="Gene3D" id="3.30.70.2970">
    <property type="entry name" value="Protein of unknown function (DUF541), domain 2"/>
    <property type="match status" value="1"/>
</dbReference>
<dbReference type="PANTHER" id="PTHR34387:SF1">
    <property type="entry name" value="PERIPLASMIC IMMUNOGENIC PROTEIN"/>
    <property type="match status" value="1"/>
</dbReference>
<dbReference type="PANTHER" id="PTHR34387">
    <property type="entry name" value="SLR1258 PROTEIN"/>
    <property type="match status" value="1"/>
</dbReference>
<sequence>MRMTVAMALAAATLPVPALAAEVQIGVQGPVVEMTVNEVVRSAPDTATVGAGVSTRAPTATAAMQQNAAAMDKVIARLRALGIARDDIQTASISLSPQYQYNNDNMPPRFLGYEASNQVSVILHDLDRVGGTLDALVSAGATNINGPSFSLDKDEAARATARKNAFQRAQSEAMEFARLAGFSGLRLLEVSEAFTGRGPVPYAADAVMVTAQRVAKTPVEPGQVGTGVNLTVKYEMTR</sequence>
<feature type="signal peptide" evidence="1">
    <location>
        <begin position="1"/>
        <end position="20"/>
    </location>
</feature>
<dbReference type="RefSeq" id="WP_379538508.1">
    <property type="nucleotide sequence ID" value="NZ_JBHSDR010000006.1"/>
</dbReference>
<comment type="caution">
    <text evidence="2">The sequence shown here is derived from an EMBL/GenBank/DDBJ whole genome shotgun (WGS) entry which is preliminary data.</text>
</comment>
<dbReference type="Pfam" id="PF04402">
    <property type="entry name" value="SIMPL"/>
    <property type="match status" value="1"/>
</dbReference>
<keyword evidence="1" id="KW-0732">Signal</keyword>
<name>A0ABV8RR02_9SPHN</name>
<dbReference type="InterPro" id="IPR007497">
    <property type="entry name" value="SIMPL/DUF541"/>
</dbReference>
<gene>
    <name evidence="2" type="ORF">ACFO0A_08095</name>
</gene>
<organism evidence="2 3">
    <name type="scientific">Novosphingobium tardum</name>
    <dbReference type="NCBI Taxonomy" id="1538021"/>
    <lineage>
        <taxon>Bacteria</taxon>
        <taxon>Pseudomonadati</taxon>
        <taxon>Pseudomonadota</taxon>
        <taxon>Alphaproteobacteria</taxon>
        <taxon>Sphingomonadales</taxon>
        <taxon>Sphingomonadaceae</taxon>
        <taxon>Novosphingobium</taxon>
    </lineage>
</organism>
<keyword evidence="3" id="KW-1185">Reference proteome</keyword>
<dbReference type="InterPro" id="IPR052022">
    <property type="entry name" value="26kDa_periplasmic_antigen"/>
</dbReference>
<evidence type="ECO:0000313" key="2">
    <source>
        <dbReference type="EMBL" id="MFC4295015.1"/>
    </source>
</evidence>
<accession>A0ABV8RR02</accession>
<evidence type="ECO:0000256" key="1">
    <source>
        <dbReference type="SAM" id="SignalP"/>
    </source>
</evidence>
<evidence type="ECO:0000313" key="3">
    <source>
        <dbReference type="Proteomes" id="UP001595828"/>
    </source>
</evidence>
<dbReference type="EMBL" id="JBHSDR010000006">
    <property type="protein sequence ID" value="MFC4295015.1"/>
    <property type="molecule type" value="Genomic_DNA"/>
</dbReference>